<feature type="transmembrane region" description="Helical" evidence="2">
    <location>
        <begin position="263"/>
        <end position="288"/>
    </location>
</feature>
<proteinExistence type="inferred from homology"/>
<keyword evidence="2" id="KW-0812">Transmembrane</keyword>
<feature type="transmembrane region" description="Helical" evidence="2">
    <location>
        <begin position="110"/>
        <end position="132"/>
    </location>
</feature>
<feature type="domain" description="Bacterial sugar transferase" evidence="3">
    <location>
        <begin position="258"/>
        <end position="429"/>
    </location>
</feature>
<keyword evidence="2" id="KW-0472">Membrane</keyword>
<evidence type="ECO:0000256" key="2">
    <source>
        <dbReference type="SAM" id="Phobius"/>
    </source>
</evidence>
<organism evidence="4 5">
    <name type="scientific">Thermaurantimonas aggregans</name>
    <dbReference type="NCBI Taxonomy" id="2173829"/>
    <lineage>
        <taxon>Bacteria</taxon>
        <taxon>Pseudomonadati</taxon>
        <taxon>Bacteroidota</taxon>
        <taxon>Flavobacteriia</taxon>
        <taxon>Flavobacteriales</taxon>
        <taxon>Schleiferiaceae</taxon>
        <taxon>Thermaurantimonas</taxon>
    </lineage>
</organism>
<evidence type="ECO:0000256" key="1">
    <source>
        <dbReference type="ARBA" id="ARBA00006464"/>
    </source>
</evidence>
<dbReference type="RefSeq" id="WP_245966074.1">
    <property type="nucleotide sequence ID" value="NZ_BHZE01000002.1"/>
</dbReference>
<feature type="transmembrane region" description="Helical" evidence="2">
    <location>
        <begin position="47"/>
        <end position="65"/>
    </location>
</feature>
<keyword evidence="5" id="KW-1185">Reference proteome</keyword>
<dbReference type="PANTHER" id="PTHR30576:SF0">
    <property type="entry name" value="UNDECAPRENYL-PHOSPHATE N-ACETYLGALACTOSAMINYL 1-PHOSPHATE TRANSFERASE-RELATED"/>
    <property type="match status" value="1"/>
</dbReference>
<reference evidence="4 5" key="1">
    <citation type="submission" date="2018-11" db="EMBL/GenBank/DDBJ databases">
        <title>Schleiferia aggregans sp. nov., a moderately thermophilic heterotrophic bacterium isolated from microbial mats at a terrestrial hot spring.</title>
        <authorList>
            <person name="Iino T."/>
            <person name="Ohkuma M."/>
            <person name="Haruta S."/>
        </authorList>
    </citation>
    <scope>NUCLEOTIDE SEQUENCE [LARGE SCALE GENOMIC DNA]</scope>
    <source>
        <strain evidence="4 5">LA</strain>
    </source>
</reference>
<feature type="transmembrane region" description="Helical" evidence="2">
    <location>
        <begin position="86"/>
        <end position="104"/>
    </location>
</feature>
<evidence type="ECO:0000313" key="5">
    <source>
        <dbReference type="Proteomes" id="UP000286715"/>
    </source>
</evidence>
<sequence>MTVVSFKKISPAFFLIVEIAALNISFFTAIFLRFDDSTPLENIYYDYYLQLYVLLHAVWIALYFYTNRRNTGTNFTSISDTFNRRWFILILLYSLLLVSLKGYYYSRIFALIFFILLLFIGNLFILLISLFYKRYFKDLYTANYLVIGNDYTVSEIANLLRSSLPHFTEIIEIKTEDPEEFLFSKTTEKISAVISTYRDGKTLTSVQTWCDRMFVEHYISLHEISAISLSALVTQIGRLNVLKMRDEPLSSPFNRALKRGMDLLITLLIVIFLFIPFLLVYTLLYFVWKKSPIYTQKRFGQTGKIFTLYKFRTIDNNKMPKICAFLRKYSIDEWPQFLNVLKGDMSLIGPRPYHLNDIEIFKQKSARFMVRHWIKPGITGLAQVRGLRGEIIDDKHFNERLENDVWYIENWSLTLDIKILFLTLIHVLKGEGK</sequence>
<comment type="similarity">
    <text evidence="1">Belongs to the bacterial sugar transferase family.</text>
</comment>
<evidence type="ECO:0000313" key="4">
    <source>
        <dbReference type="EMBL" id="GCD76790.1"/>
    </source>
</evidence>
<dbReference type="EMBL" id="BHZE01000002">
    <property type="protein sequence ID" value="GCD76790.1"/>
    <property type="molecule type" value="Genomic_DNA"/>
</dbReference>
<keyword evidence="2" id="KW-1133">Transmembrane helix</keyword>
<dbReference type="Pfam" id="PF02397">
    <property type="entry name" value="Bac_transf"/>
    <property type="match status" value="1"/>
</dbReference>
<feature type="transmembrane region" description="Helical" evidence="2">
    <location>
        <begin position="12"/>
        <end position="32"/>
    </location>
</feature>
<dbReference type="AlphaFoldDB" id="A0A401XIE6"/>
<dbReference type="InterPro" id="IPR003362">
    <property type="entry name" value="Bact_transf"/>
</dbReference>
<dbReference type="GO" id="GO:0016780">
    <property type="term" value="F:phosphotransferase activity, for other substituted phosphate groups"/>
    <property type="evidence" value="ECO:0007669"/>
    <property type="project" value="TreeGrafter"/>
</dbReference>
<gene>
    <name evidence="4" type="ORF">JCM31826_02720</name>
</gene>
<evidence type="ECO:0000259" key="3">
    <source>
        <dbReference type="Pfam" id="PF02397"/>
    </source>
</evidence>
<comment type="caution">
    <text evidence="4">The sequence shown here is derived from an EMBL/GenBank/DDBJ whole genome shotgun (WGS) entry which is preliminary data.</text>
</comment>
<accession>A0A401XIE6</accession>
<protein>
    <recommendedName>
        <fullName evidence="3">Bacterial sugar transferase domain-containing protein</fullName>
    </recommendedName>
</protein>
<dbReference type="PANTHER" id="PTHR30576">
    <property type="entry name" value="COLANIC BIOSYNTHESIS UDP-GLUCOSE LIPID CARRIER TRANSFERASE"/>
    <property type="match status" value="1"/>
</dbReference>
<name>A0A401XIE6_9FLAO</name>
<dbReference type="Proteomes" id="UP000286715">
    <property type="component" value="Unassembled WGS sequence"/>
</dbReference>